<evidence type="ECO:0000256" key="4">
    <source>
        <dbReference type="ARBA" id="ARBA00022729"/>
    </source>
</evidence>
<protein>
    <submittedName>
        <fullName evidence="10">GDSL esterase/lipase At1g29670-like</fullName>
    </submittedName>
</protein>
<evidence type="ECO:0000313" key="10">
    <source>
        <dbReference type="RefSeq" id="XP_021815969.1"/>
    </source>
</evidence>
<dbReference type="SUPFAM" id="SSF52266">
    <property type="entry name" value="SGNH hydrolase"/>
    <property type="match status" value="1"/>
</dbReference>
<feature type="chain" id="PRO_5027877969" evidence="8">
    <location>
        <begin position="27"/>
        <end position="361"/>
    </location>
</feature>
<evidence type="ECO:0000256" key="7">
    <source>
        <dbReference type="ARBA" id="ARBA00023098"/>
    </source>
</evidence>
<dbReference type="InterPro" id="IPR035669">
    <property type="entry name" value="SGNH_plant_lipase-like"/>
</dbReference>
<dbReference type="Proteomes" id="UP000515124">
    <property type="component" value="Unplaced"/>
</dbReference>
<evidence type="ECO:0000256" key="8">
    <source>
        <dbReference type="SAM" id="SignalP"/>
    </source>
</evidence>
<comment type="similarity">
    <text evidence="2">Belongs to the 'GDSL' lipolytic enzyme family.</text>
</comment>
<evidence type="ECO:0000313" key="9">
    <source>
        <dbReference type="Proteomes" id="UP000515124"/>
    </source>
</evidence>
<dbReference type="GO" id="GO:0016788">
    <property type="term" value="F:hydrolase activity, acting on ester bonds"/>
    <property type="evidence" value="ECO:0007669"/>
    <property type="project" value="InterPro"/>
</dbReference>
<dbReference type="GO" id="GO:0016042">
    <property type="term" value="P:lipid catabolic process"/>
    <property type="evidence" value="ECO:0007669"/>
    <property type="project" value="UniProtKB-KW"/>
</dbReference>
<evidence type="ECO:0000256" key="2">
    <source>
        <dbReference type="ARBA" id="ARBA00008668"/>
    </source>
</evidence>
<dbReference type="KEGG" id="pavi:110758417"/>
<dbReference type="Gene3D" id="3.40.50.1110">
    <property type="entry name" value="SGNH hydrolase"/>
    <property type="match status" value="1"/>
</dbReference>
<keyword evidence="9" id="KW-1185">Reference proteome</keyword>
<evidence type="ECO:0000256" key="5">
    <source>
        <dbReference type="ARBA" id="ARBA00022801"/>
    </source>
</evidence>
<evidence type="ECO:0000256" key="6">
    <source>
        <dbReference type="ARBA" id="ARBA00022963"/>
    </source>
</evidence>
<proteinExistence type="inferred from homology"/>
<dbReference type="Pfam" id="PF00657">
    <property type="entry name" value="Lipase_GDSL"/>
    <property type="match status" value="1"/>
</dbReference>
<dbReference type="CDD" id="cd01837">
    <property type="entry name" value="SGNH_plant_lipase_like"/>
    <property type="match status" value="1"/>
</dbReference>
<gene>
    <name evidence="10" type="primary">LOC110758417</name>
</gene>
<evidence type="ECO:0000256" key="1">
    <source>
        <dbReference type="ARBA" id="ARBA00004613"/>
    </source>
</evidence>
<dbReference type="GO" id="GO:0005576">
    <property type="term" value="C:extracellular region"/>
    <property type="evidence" value="ECO:0007669"/>
    <property type="project" value="UniProtKB-SubCell"/>
</dbReference>
<dbReference type="AlphaFoldDB" id="A0A6P5SIX8"/>
<dbReference type="PANTHER" id="PTHR45650:SF80">
    <property type="entry name" value="FINGER PROTEIN, PUTATIVE-RELATED"/>
    <property type="match status" value="1"/>
</dbReference>
<keyword evidence="4 8" id="KW-0732">Signal</keyword>
<accession>A0A6P5SIX8</accession>
<evidence type="ECO:0000256" key="3">
    <source>
        <dbReference type="ARBA" id="ARBA00022525"/>
    </source>
</evidence>
<dbReference type="PANTHER" id="PTHR45650">
    <property type="entry name" value="GDSL-LIKE LIPASE/ACYLHYDROLASE-RELATED"/>
    <property type="match status" value="1"/>
</dbReference>
<sequence>MAREIVKPLWTLFSAIFLIYLVNGAAQPQVPCYFIFGDSLSDNGNNNGLLTISRANFLPNGIDFPRGPTGRFSNGRNLVDVVAELLGLDSYIPPFATASGTEILKGVNYASGSSGIRDETGRQAGQIISMAMQLQNHQSIVKQIASFRGNNVPSAEEYLGKCIYSVDMGTNDYFLNYFGSLSNTSRQYTPDQYARVLIEEYSQQLRTLYNLGARKIVLFGLAPLGFVPFEVTACGTKGSSCAAYINSAVQIFNLGLVSLVQELDSNLRNAKFIYIDYYGIASSYALSQGSLISNVSCCGVTDGVNTCLPFEIPCSNRNQFIFWDGIHPTEATNVFIAARAYKAKFLTDAFPYDINRLAQLS</sequence>
<feature type="signal peptide" evidence="8">
    <location>
        <begin position="1"/>
        <end position="26"/>
    </location>
</feature>
<organism evidence="9 10">
    <name type="scientific">Prunus avium</name>
    <name type="common">Cherry</name>
    <name type="synonym">Cerasus avium</name>
    <dbReference type="NCBI Taxonomy" id="42229"/>
    <lineage>
        <taxon>Eukaryota</taxon>
        <taxon>Viridiplantae</taxon>
        <taxon>Streptophyta</taxon>
        <taxon>Embryophyta</taxon>
        <taxon>Tracheophyta</taxon>
        <taxon>Spermatophyta</taxon>
        <taxon>Magnoliopsida</taxon>
        <taxon>eudicotyledons</taxon>
        <taxon>Gunneridae</taxon>
        <taxon>Pentapetalae</taxon>
        <taxon>rosids</taxon>
        <taxon>fabids</taxon>
        <taxon>Rosales</taxon>
        <taxon>Rosaceae</taxon>
        <taxon>Amygdaloideae</taxon>
        <taxon>Amygdaleae</taxon>
        <taxon>Prunus</taxon>
    </lineage>
</organism>
<keyword evidence="6" id="KW-0442">Lipid degradation</keyword>
<dbReference type="InterPro" id="IPR001087">
    <property type="entry name" value="GDSL"/>
</dbReference>
<dbReference type="RefSeq" id="XP_021815969.1">
    <property type="nucleotide sequence ID" value="XM_021960277.1"/>
</dbReference>
<keyword evidence="5" id="KW-0378">Hydrolase</keyword>
<keyword evidence="7" id="KW-0443">Lipid metabolism</keyword>
<comment type="subcellular location">
    <subcellularLocation>
        <location evidence="1">Secreted</location>
    </subcellularLocation>
</comment>
<keyword evidence="3" id="KW-0964">Secreted</keyword>
<dbReference type="InterPro" id="IPR036514">
    <property type="entry name" value="SGNH_hydro_sf"/>
</dbReference>
<dbReference type="InterPro" id="IPR051238">
    <property type="entry name" value="GDSL_esterase/lipase"/>
</dbReference>
<reference evidence="10" key="1">
    <citation type="submission" date="2025-08" db="UniProtKB">
        <authorList>
            <consortium name="RefSeq"/>
        </authorList>
    </citation>
    <scope>IDENTIFICATION</scope>
</reference>
<dbReference type="GeneID" id="110758417"/>
<name>A0A6P5SIX8_PRUAV</name>